<dbReference type="CDD" id="cd05243">
    <property type="entry name" value="SDR_a5"/>
    <property type="match status" value="1"/>
</dbReference>
<evidence type="ECO:0000313" key="2">
    <source>
        <dbReference type="EMBL" id="MDU0353191.1"/>
    </source>
</evidence>
<dbReference type="Gene3D" id="3.40.50.720">
    <property type="entry name" value="NAD(P)-binding Rossmann-like Domain"/>
    <property type="match status" value="1"/>
</dbReference>
<dbReference type="InterPro" id="IPR036291">
    <property type="entry name" value="NAD(P)-bd_dom_sf"/>
</dbReference>
<dbReference type="PANTHER" id="PTHR15020:SF50">
    <property type="entry name" value="UPF0659 PROTEIN YMR090W"/>
    <property type="match status" value="1"/>
</dbReference>
<proteinExistence type="predicted"/>
<reference evidence="2 3" key="1">
    <citation type="submission" date="2023-10" db="EMBL/GenBank/DDBJ databases">
        <title>Glaciecola aquimarina strain GGW-M5 nov., isolated from a coastal seawater.</title>
        <authorList>
            <person name="Bayburt H."/>
            <person name="Kim J.M."/>
            <person name="Choi B.J."/>
            <person name="Jeon C.O."/>
        </authorList>
    </citation>
    <scope>NUCLEOTIDE SEQUENCE [LARGE SCALE GENOMIC DNA]</scope>
    <source>
        <strain evidence="2 3">KCTC 32108</strain>
    </source>
</reference>
<keyword evidence="3" id="KW-1185">Reference proteome</keyword>
<comment type="caution">
    <text evidence="2">The sequence shown here is derived from an EMBL/GenBank/DDBJ whole genome shotgun (WGS) entry which is preliminary data.</text>
</comment>
<name>A0ABU3ST52_9ALTE</name>
<organism evidence="2 3">
    <name type="scientific">Paraglaciecola aquimarina</name>
    <dbReference type="NCBI Taxonomy" id="1235557"/>
    <lineage>
        <taxon>Bacteria</taxon>
        <taxon>Pseudomonadati</taxon>
        <taxon>Pseudomonadota</taxon>
        <taxon>Gammaproteobacteria</taxon>
        <taxon>Alteromonadales</taxon>
        <taxon>Alteromonadaceae</taxon>
        <taxon>Paraglaciecola</taxon>
    </lineage>
</organism>
<protein>
    <submittedName>
        <fullName evidence="2">NAD(P)-binding oxidoreductase</fullName>
    </submittedName>
</protein>
<dbReference type="RefSeq" id="WP_316024882.1">
    <property type="nucleotide sequence ID" value="NZ_JAWDIO010000002.1"/>
</dbReference>
<dbReference type="InterPro" id="IPR016040">
    <property type="entry name" value="NAD(P)-bd_dom"/>
</dbReference>
<evidence type="ECO:0000313" key="3">
    <source>
        <dbReference type="Proteomes" id="UP001247805"/>
    </source>
</evidence>
<dbReference type="SUPFAM" id="SSF51735">
    <property type="entry name" value="NAD(P)-binding Rossmann-fold domains"/>
    <property type="match status" value="1"/>
</dbReference>
<sequence length="210" mass="23010">MQRTLIIGASGQIGKKLTQLMLEKNQQVTALVRDKSKLSDLDSDKLSIVEGDLSKDFEHAYKNCNKIVFVAGSGGHTGADQTILIDLWAACRAADYAIKHDVKHFIMVSSIGADQPSIGSNSMQPYLVAKHMADEHLINSGLCYSIIRPSTLTNEAATAKFTSQRPEQKEQAIITRDDVAEALLFCISTPPKKSAITELFNGNKKITEIF</sequence>
<dbReference type="Pfam" id="PF13460">
    <property type="entry name" value="NAD_binding_10"/>
    <property type="match status" value="1"/>
</dbReference>
<feature type="domain" description="NAD(P)-binding" evidence="1">
    <location>
        <begin position="8"/>
        <end position="190"/>
    </location>
</feature>
<dbReference type="PANTHER" id="PTHR15020">
    <property type="entry name" value="FLAVIN REDUCTASE-RELATED"/>
    <property type="match status" value="1"/>
</dbReference>
<gene>
    <name evidence="2" type="ORF">RS130_03915</name>
</gene>
<dbReference type="Proteomes" id="UP001247805">
    <property type="component" value="Unassembled WGS sequence"/>
</dbReference>
<accession>A0ABU3ST52</accession>
<evidence type="ECO:0000259" key="1">
    <source>
        <dbReference type="Pfam" id="PF13460"/>
    </source>
</evidence>
<dbReference type="EMBL" id="JAWDIO010000002">
    <property type="protein sequence ID" value="MDU0353191.1"/>
    <property type="molecule type" value="Genomic_DNA"/>
</dbReference>